<evidence type="ECO:0000313" key="11">
    <source>
        <dbReference type="EMBL" id="TPD62026.1"/>
    </source>
</evidence>
<feature type="coiled-coil region" evidence="7">
    <location>
        <begin position="147"/>
        <end position="174"/>
    </location>
</feature>
<keyword evidence="11" id="KW-0966">Cell projection</keyword>
<dbReference type="PRINTS" id="PR01005">
    <property type="entry name" value="FLGHOOKAP1"/>
</dbReference>
<dbReference type="NCBIfam" id="TIGR02492">
    <property type="entry name" value="flgK_ends"/>
    <property type="match status" value="1"/>
</dbReference>
<feature type="domain" description="Flagellar basal-body/hook protein C-terminal" evidence="9">
    <location>
        <begin position="657"/>
        <end position="699"/>
    </location>
</feature>
<comment type="similarity">
    <text evidence="3">Belongs to the flagella basal body rod proteins family.</text>
</comment>
<dbReference type="OrthoDB" id="7181295at2"/>
<dbReference type="GO" id="GO:0044780">
    <property type="term" value="P:bacterial-type flagellum assembly"/>
    <property type="evidence" value="ECO:0007669"/>
    <property type="project" value="InterPro"/>
</dbReference>
<dbReference type="GO" id="GO:0005576">
    <property type="term" value="C:extracellular region"/>
    <property type="evidence" value="ECO:0007669"/>
    <property type="project" value="UniProtKB-SubCell"/>
</dbReference>
<dbReference type="Pfam" id="PF00460">
    <property type="entry name" value="Flg_bb_rod"/>
    <property type="match status" value="1"/>
</dbReference>
<keyword evidence="7" id="KW-0175">Coiled coil</keyword>
<dbReference type="InterPro" id="IPR053927">
    <property type="entry name" value="FlgK_helical"/>
</dbReference>
<reference evidence="12" key="1">
    <citation type="submission" date="2019-06" db="EMBL/GenBank/DDBJ databases">
        <title>The complete genome of Emcibacter congregatus ZYLT.</title>
        <authorList>
            <person name="Zhao Z."/>
        </authorList>
    </citation>
    <scope>NUCLEOTIDE SEQUENCE [LARGE SCALE GENOMIC DNA]</scope>
    <source>
        <strain evidence="12">MCCC 1A06723</strain>
    </source>
</reference>
<dbReference type="InterPro" id="IPR019776">
    <property type="entry name" value="Flagellar_basal_body_rod_CS"/>
</dbReference>
<comment type="caution">
    <text evidence="11">The sequence shown here is derived from an EMBL/GenBank/DDBJ whole genome shotgun (WGS) entry which is preliminary data.</text>
</comment>
<evidence type="ECO:0000256" key="2">
    <source>
        <dbReference type="ARBA" id="ARBA00004613"/>
    </source>
</evidence>
<accession>A0A501PQG6</accession>
<dbReference type="PROSITE" id="PS00588">
    <property type="entry name" value="FLAGELLA_BB_ROD"/>
    <property type="match status" value="1"/>
</dbReference>
<dbReference type="SUPFAM" id="SSF64518">
    <property type="entry name" value="Phase 1 flagellin"/>
    <property type="match status" value="1"/>
</dbReference>
<dbReference type="GO" id="GO:0005198">
    <property type="term" value="F:structural molecule activity"/>
    <property type="evidence" value="ECO:0007669"/>
    <property type="project" value="InterPro"/>
</dbReference>
<evidence type="ECO:0000256" key="6">
    <source>
        <dbReference type="ARBA" id="ARBA00023143"/>
    </source>
</evidence>
<dbReference type="InterPro" id="IPR001444">
    <property type="entry name" value="Flag_bb_rod_N"/>
</dbReference>
<dbReference type="RefSeq" id="WP_139939984.1">
    <property type="nucleotide sequence ID" value="NZ_JBHSYP010000003.1"/>
</dbReference>
<dbReference type="PANTHER" id="PTHR30033">
    <property type="entry name" value="FLAGELLAR HOOK-ASSOCIATED PROTEIN 1"/>
    <property type="match status" value="1"/>
</dbReference>
<gene>
    <name evidence="11" type="primary">flgK</name>
    <name evidence="11" type="ORF">FIV46_07450</name>
</gene>
<dbReference type="EMBL" id="VFIY01000005">
    <property type="protein sequence ID" value="TPD62026.1"/>
    <property type="molecule type" value="Genomic_DNA"/>
</dbReference>
<feature type="domain" description="Flagellar basal body rod protein N-terminal" evidence="8">
    <location>
        <begin position="8"/>
        <end position="36"/>
    </location>
</feature>
<evidence type="ECO:0000259" key="10">
    <source>
        <dbReference type="Pfam" id="PF22638"/>
    </source>
</evidence>
<comment type="subcellular location">
    <subcellularLocation>
        <location evidence="1">Bacterial flagellum basal body</location>
    </subcellularLocation>
    <subcellularLocation>
        <location evidence="2">Secreted</location>
    </subcellularLocation>
</comment>
<evidence type="ECO:0000256" key="1">
    <source>
        <dbReference type="ARBA" id="ARBA00004117"/>
    </source>
</evidence>
<keyword evidence="5" id="KW-0964">Secreted</keyword>
<evidence type="ECO:0000256" key="4">
    <source>
        <dbReference type="ARBA" id="ARBA00016244"/>
    </source>
</evidence>
<evidence type="ECO:0000259" key="8">
    <source>
        <dbReference type="Pfam" id="PF00460"/>
    </source>
</evidence>
<keyword evidence="11" id="KW-0282">Flagellum</keyword>
<dbReference type="Pfam" id="PF22638">
    <property type="entry name" value="FlgK_D1"/>
    <property type="match status" value="1"/>
</dbReference>
<dbReference type="AlphaFoldDB" id="A0A501PQG6"/>
<organism evidence="11 12">
    <name type="scientific">Emcibacter nanhaiensis</name>
    <dbReference type="NCBI Taxonomy" id="1505037"/>
    <lineage>
        <taxon>Bacteria</taxon>
        <taxon>Pseudomonadati</taxon>
        <taxon>Pseudomonadota</taxon>
        <taxon>Alphaproteobacteria</taxon>
        <taxon>Emcibacterales</taxon>
        <taxon>Emcibacteraceae</taxon>
        <taxon>Emcibacter</taxon>
    </lineage>
</organism>
<proteinExistence type="inferred from homology"/>
<dbReference type="PANTHER" id="PTHR30033:SF1">
    <property type="entry name" value="FLAGELLAR HOOK-ASSOCIATED PROTEIN 1"/>
    <property type="match status" value="1"/>
</dbReference>
<dbReference type="InterPro" id="IPR010930">
    <property type="entry name" value="Flg_bb/hook_C_dom"/>
</dbReference>
<keyword evidence="6" id="KW-0975">Bacterial flagellum</keyword>
<dbReference type="GO" id="GO:0009424">
    <property type="term" value="C:bacterial-type flagellum hook"/>
    <property type="evidence" value="ECO:0007669"/>
    <property type="project" value="InterPro"/>
</dbReference>
<keyword evidence="12" id="KW-1185">Reference proteome</keyword>
<evidence type="ECO:0000259" key="9">
    <source>
        <dbReference type="Pfam" id="PF06429"/>
    </source>
</evidence>
<evidence type="ECO:0000256" key="5">
    <source>
        <dbReference type="ARBA" id="ARBA00022525"/>
    </source>
</evidence>
<sequence length="703" mass="73419">MSINNIISTALTGLYVNQSALSVTSNNVANVNTPGYSRQVVQQEAFVTGTQSGGVKISGIERVIDQFLVAATYDASSQYGRYEVENAFHDRIQAFLGRPDENASLPGELDAIFASLSDLALNPLSTVLKENTLTAIDQLGTDLGTLASNVQQLRQDASEQISQAVAEINSLLERIDSLNPLIIRETVTGGNAGSLLEQRAQALSDLSELVDISIRDTGDGGIAVTTSTGVSLVGQTGFRLVYEAPGTVTSSTPFSAITVHKVDRTTGALSASGVELDGDVHGGKLKGLLTLRDKELPEIAEQLGNLGAEFVDEINRIHNESSAVPAPDVLTGNNVGLIGTDPHGFTGEAIFAITDANGDLVNSVTIDFGAIGGTINDVIAAVNAGLGGDATLALTNGVMSFTSNVAGQGVSISQLDGNPSDRAGRGFSHFFGLNDLVETSVPAHYETGVSGADNHEFAAGGTVHLQLNDEDGLMLEEYTLTIGGASFNDLLADLNASPLSTYVTFSLSANGELQMTENAAGRDLSVHVKSDSTARGTTGVPISTFFGIGDEFVADAALGLQVRSHISENASLFSTARLDQTALVGDNALSIGDQDGVQALLALEDTIFSFRQAGGLSSMDVSLSQYATSILSDLGLRADMAEGFATDNEALTTQLKQKSMDISGVNLDEELANMIIYQNAYSAAARVLQSAQEVYDSLLAAFL</sequence>
<dbReference type="GO" id="GO:0009425">
    <property type="term" value="C:bacterial-type flagellum basal body"/>
    <property type="evidence" value="ECO:0007669"/>
    <property type="project" value="UniProtKB-SubCell"/>
</dbReference>
<evidence type="ECO:0000313" key="12">
    <source>
        <dbReference type="Proteomes" id="UP000319148"/>
    </source>
</evidence>
<evidence type="ECO:0000256" key="3">
    <source>
        <dbReference type="ARBA" id="ARBA00009677"/>
    </source>
</evidence>
<keyword evidence="11" id="KW-0969">Cilium</keyword>
<name>A0A501PQG6_9PROT</name>
<dbReference type="Proteomes" id="UP000319148">
    <property type="component" value="Unassembled WGS sequence"/>
</dbReference>
<protein>
    <recommendedName>
        <fullName evidence="4">Flagellar hook-associated protein 1</fullName>
    </recommendedName>
</protein>
<feature type="domain" description="Flagellar hook-associated protein FlgK helical" evidence="10">
    <location>
        <begin position="92"/>
        <end position="320"/>
    </location>
</feature>
<dbReference type="Pfam" id="PF06429">
    <property type="entry name" value="Flg_bbr_C"/>
    <property type="match status" value="1"/>
</dbReference>
<dbReference type="InterPro" id="IPR002371">
    <property type="entry name" value="FlgK"/>
</dbReference>
<evidence type="ECO:0000256" key="7">
    <source>
        <dbReference type="SAM" id="Coils"/>
    </source>
</evidence>